<reference evidence="5 6" key="1">
    <citation type="submission" date="2016-11" db="EMBL/GenBank/DDBJ databases">
        <authorList>
            <person name="Jaros S."/>
            <person name="Januszkiewicz K."/>
            <person name="Wedrychowicz H."/>
        </authorList>
    </citation>
    <scope>NUCLEOTIDE SEQUENCE [LARGE SCALE GENOMIC DNA]</scope>
    <source>
        <strain evidence="5 6">DSM 15480</strain>
    </source>
</reference>
<dbReference type="GO" id="GO:0006310">
    <property type="term" value="P:DNA recombination"/>
    <property type="evidence" value="ECO:0007669"/>
    <property type="project" value="UniProtKB-KW"/>
</dbReference>
<evidence type="ECO:0000256" key="1">
    <source>
        <dbReference type="ARBA" id="ARBA00008857"/>
    </source>
</evidence>
<sequence>MEHKIHLKQMESYQHASEMAKKRMGRDPCFDLSLLPTEVMQDEMRTYIIQRSEGLSAENLYIENRFYHHLCQLIKEKGRHLNSFRDWGREMWVRQMKGWMLKQGLSLTLREKGYRGEERIGNAPTIRYINRLFNFLELNNGQDETDKDIWDLGRLDIELRVDLTRTCRTLRFTKIVQSDIRQELKKAIFFHLKTEALGCVQKEMTAMRRFSKYLSEKYPKIESCTDLDRRIFEEYLIYLKTEDTGVKQFRAELTRLRALLETIGTIYQYPKLRTMILNRDIPPTQRAEFKTYSDAELKRLNAFIVKADEQTARLMIIHQMLGTRISDTLTLAMDCLSEKDGTPIIRIKQMKTHTYEKPISQELAALIRKAIQYTKERYKESEYLFVSENNPLKPLQYGTLQTRIMRLINKEDIRDDHGNLFGFGTHMYRHHYGVKLTEMHLDDWTIARLLGHSSLKNVKYYRKMSNQMLADETRRVRNMISEMILANLDGWGEEYEQIRQDDNLK</sequence>
<evidence type="ECO:0000259" key="4">
    <source>
        <dbReference type="PROSITE" id="PS51898"/>
    </source>
</evidence>
<keyword evidence="2" id="KW-0238">DNA-binding</keyword>
<name>A0A1M6IA66_9FIRM</name>
<dbReference type="OrthoDB" id="568347at2"/>
<dbReference type="InterPro" id="IPR013762">
    <property type="entry name" value="Integrase-like_cat_sf"/>
</dbReference>
<accession>A0A1M6IA66</accession>
<dbReference type="Pfam" id="PF00589">
    <property type="entry name" value="Phage_integrase"/>
    <property type="match status" value="1"/>
</dbReference>
<gene>
    <name evidence="5" type="ORF">SAMN02745243_00290</name>
</gene>
<dbReference type="STRING" id="1121950.SAMN02745243_00290"/>
<dbReference type="Gene3D" id="1.10.443.10">
    <property type="entry name" value="Intergrase catalytic core"/>
    <property type="match status" value="1"/>
</dbReference>
<dbReference type="CDD" id="cd00397">
    <property type="entry name" value="DNA_BRE_C"/>
    <property type="match status" value="1"/>
</dbReference>
<dbReference type="GO" id="GO:0003677">
    <property type="term" value="F:DNA binding"/>
    <property type="evidence" value="ECO:0007669"/>
    <property type="project" value="UniProtKB-KW"/>
</dbReference>
<organism evidence="5 6">
    <name type="scientific">Hespellia stercorisuis DSM 15480</name>
    <dbReference type="NCBI Taxonomy" id="1121950"/>
    <lineage>
        <taxon>Bacteria</taxon>
        <taxon>Bacillati</taxon>
        <taxon>Bacillota</taxon>
        <taxon>Clostridia</taxon>
        <taxon>Lachnospirales</taxon>
        <taxon>Lachnospiraceae</taxon>
        <taxon>Hespellia</taxon>
    </lineage>
</organism>
<dbReference type="AlphaFoldDB" id="A0A1M6IA66"/>
<dbReference type="PROSITE" id="PS51898">
    <property type="entry name" value="TYR_RECOMBINASE"/>
    <property type="match status" value="1"/>
</dbReference>
<dbReference type="EMBL" id="FQZY01000006">
    <property type="protein sequence ID" value="SHJ31258.1"/>
    <property type="molecule type" value="Genomic_DNA"/>
</dbReference>
<protein>
    <submittedName>
        <fullName evidence="5">Site-specific recombinase XerD</fullName>
    </submittedName>
</protein>
<feature type="domain" description="Tyr recombinase" evidence="4">
    <location>
        <begin position="287"/>
        <end position="474"/>
    </location>
</feature>
<dbReference type="InterPro" id="IPR011010">
    <property type="entry name" value="DNA_brk_join_enz"/>
</dbReference>
<keyword evidence="3" id="KW-0233">DNA recombination</keyword>
<dbReference type="RefSeq" id="WP_073104072.1">
    <property type="nucleotide sequence ID" value="NZ_FQZY01000006.1"/>
</dbReference>
<dbReference type="GO" id="GO:0015074">
    <property type="term" value="P:DNA integration"/>
    <property type="evidence" value="ECO:0007669"/>
    <property type="project" value="InterPro"/>
</dbReference>
<dbReference type="Proteomes" id="UP000184301">
    <property type="component" value="Unassembled WGS sequence"/>
</dbReference>
<dbReference type="InterPro" id="IPR002104">
    <property type="entry name" value="Integrase_catalytic"/>
</dbReference>
<evidence type="ECO:0000256" key="2">
    <source>
        <dbReference type="ARBA" id="ARBA00023125"/>
    </source>
</evidence>
<evidence type="ECO:0000256" key="3">
    <source>
        <dbReference type="ARBA" id="ARBA00023172"/>
    </source>
</evidence>
<dbReference type="InterPro" id="IPR050090">
    <property type="entry name" value="Tyrosine_recombinase_XerCD"/>
</dbReference>
<proteinExistence type="inferred from homology"/>
<dbReference type="SUPFAM" id="SSF56349">
    <property type="entry name" value="DNA breaking-rejoining enzymes"/>
    <property type="match status" value="1"/>
</dbReference>
<comment type="similarity">
    <text evidence="1">Belongs to the 'phage' integrase family.</text>
</comment>
<dbReference type="PANTHER" id="PTHR30349">
    <property type="entry name" value="PHAGE INTEGRASE-RELATED"/>
    <property type="match status" value="1"/>
</dbReference>
<dbReference type="PANTHER" id="PTHR30349:SF41">
    <property type="entry name" value="INTEGRASE_RECOMBINASE PROTEIN MJ0367-RELATED"/>
    <property type="match status" value="1"/>
</dbReference>
<keyword evidence="6" id="KW-1185">Reference proteome</keyword>
<evidence type="ECO:0000313" key="6">
    <source>
        <dbReference type="Proteomes" id="UP000184301"/>
    </source>
</evidence>
<evidence type="ECO:0000313" key="5">
    <source>
        <dbReference type="EMBL" id="SHJ31258.1"/>
    </source>
</evidence>